<organism evidence="1 2">
    <name type="scientific">Pyropia yezoensis</name>
    <name type="common">Susabi-nori</name>
    <name type="synonym">Porphyra yezoensis</name>
    <dbReference type="NCBI Taxonomy" id="2788"/>
    <lineage>
        <taxon>Eukaryota</taxon>
        <taxon>Rhodophyta</taxon>
        <taxon>Bangiophyceae</taxon>
        <taxon>Bangiales</taxon>
        <taxon>Bangiaceae</taxon>
        <taxon>Pyropia</taxon>
    </lineage>
</organism>
<evidence type="ECO:0000313" key="2">
    <source>
        <dbReference type="Proteomes" id="UP000798662"/>
    </source>
</evidence>
<sequence length="860" mass="87372">MSRPVTDAAVARLQAIVGPSVASSDLRAALFRCRGDENRALDRVLSVPPRAAKAAGGAGAGGRPRSGLLVARRAATAAAAAAAAPATVPPAPAPSPNAMRPLPSTPAVPLGRPARRWEPTATPPPPPAPAPPAADLESTTGVGGATPPVPPPPAAATPPASLIAGGTPAPGGSTATPLPAAPAAAAAGGAMLNDTTPPASTDPNVVGKLPAAVAQPLGLLLTVGLVSVHGVTVAAIPPCGGVRFGGRLEMHLSLALHRLAFPAAGVLVRLLGALGLVDTRGYEGATPSPGAPTAAADETADAPGTVAEGDRENFYDTVEQLTSGTGGDGAGGGDGTPFYVNATSGVVSLDMPAANPDGVRGGIMADEMGLGKTVMTIATILANRGAVLAKRARTGRATRSSTRRTAAASESDSEEGDAADVTVLADTSGDSSDDGGGDDGRRPRWVTAARARRPSRQGGGGGAGGGGMSLGVGGLLPPHARSRRRGGTLVVCPLSLLAQWVDELAEHVAPGVLRVVTYYGAKRGARGAEAISVVLDEAHTIKSSATRAARAAYLLRASRRWALTGTPIVNALDDVQSLLRYLQAAPWSEPAVWRSRIVEPLASGGGGGVAAAQATVRRVLRPLMLRRRKSTVDAAGRPIVELPPKDISVLSVALSPAERDFYDALYLRSKTRFDAFVAAGRVFNNYASVLEILLRLRQCCDHPYLVLAAPSKDLAAWKDMNKLAARFLAAAGGGADATAPCALCRAPWGRADLTTAPRSSRWAVDVDARWVPSAKITAALAALRAHASTPGAGKAVLFSQWTSCLDLVEVALRKDAEAAAAAGEPPLPSAERKSALVDGAMGSAEERRAARLEDVMMLFS</sequence>
<gene>
    <name evidence="1" type="ORF">I4F81_000521</name>
</gene>
<evidence type="ECO:0000313" key="1">
    <source>
        <dbReference type="EMBL" id="KAK1857907.1"/>
    </source>
</evidence>
<protein>
    <submittedName>
        <fullName evidence="1">Uncharacterized protein</fullName>
    </submittedName>
</protein>
<comment type="caution">
    <text evidence="1">The sequence shown here is derived from an EMBL/GenBank/DDBJ whole genome shotgun (WGS) entry which is preliminary data.</text>
</comment>
<dbReference type="Proteomes" id="UP000798662">
    <property type="component" value="Chromosome 1"/>
</dbReference>
<reference evidence="1" key="1">
    <citation type="submission" date="2019-11" db="EMBL/GenBank/DDBJ databases">
        <title>Nori genome reveals adaptations in red seaweeds to the harsh intertidal environment.</title>
        <authorList>
            <person name="Wang D."/>
            <person name="Mao Y."/>
        </authorList>
    </citation>
    <scope>NUCLEOTIDE SEQUENCE</scope>
    <source>
        <tissue evidence="1">Gametophyte</tissue>
    </source>
</reference>
<dbReference type="EMBL" id="CM020618">
    <property type="protein sequence ID" value="KAK1857907.1"/>
    <property type="molecule type" value="Genomic_DNA"/>
</dbReference>
<name>A0ACC3BK81_PYRYE</name>
<proteinExistence type="predicted"/>
<keyword evidence="2" id="KW-1185">Reference proteome</keyword>
<accession>A0ACC3BK81</accession>